<dbReference type="InterPro" id="IPR036108">
    <property type="entry name" value="4pyrrol_syn_uPrphyn_synt_sf"/>
</dbReference>
<gene>
    <name evidence="2" type="ORF">SAMN05444372_11163</name>
</gene>
<dbReference type="CDD" id="cd06578">
    <property type="entry name" value="HemD"/>
    <property type="match status" value="1"/>
</dbReference>
<dbReference type="GO" id="GO:0004852">
    <property type="term" value="F:uroporphyrinogen-III synthase activity"/>
    <property type="evidence" value="ECO:0007669"/>
    <property type="project" value="InterPro"/>
</dbReference>
<organism evidence="2 3">
    <name type="scientific">Flavobacterium micromati</name>
    <dbReference type="NCBI Taxonomy" id="229205"/>
    <lineage>
        <taxon>Bacteria</taxon>
        <taxon>Pseudomonadati</taxon>
        <taxon>Bacteroidota</taxon>
        <taxon>Flavobacteriia</taxon>
        <taxon>Flavobacteriales</taxon>
        <taxon>Flavobacteriaceae</taxon>
        <taxon>Flavobacterium</taxon>
    </lineage>
</organism>
<name>A0A1M5NG70_9FLAO</name>
<dbReference type="PANTHER" id="PTHR12390:SF0">
    <property type="entry name" value="UROPORPHYRINOGEN-III SYNTHASE"/>
    <property type="match status" value="1"/>
</dbReference>
<dbReference type="EMBL" id="FQWF01000011">
    <property type="protein sequence ID" value="SHG88510.1"/>
    <property type="molecule type" value="Genomic_DNA"/>
</dbReference>
<feature type="domain" description="Tetrapyrrole biosynthesis uroporphyrinogen III synthase" evidence="1">
    <location>
        <begin position="33"/>
        <end position="242"/>
    </location>
</feature>
<dbReference type="STRING" id="229205.SAMN05444372_11163"/>
<dbReference type="GO" id="GO:0005829">
    <property type="term" value="C:cytosol"/>
    <property type="evidence" value="ECO:0007669"/>
    <property type="project" value="TreeGrafter"/>
</dbReference>
<dbReference type="AlphaFoldDB" id="A0A1M5NG70"/>
<dbReference type="Gene3D" id="3.40.50.10090">
    <property type="match status" value="2"/>
</dbReference>
<proteinExistence type="predicted"/>
<dbReference type="PANTHER" id="PTHR12390">
    <property type="entry name" value="UROPORPHYRINOGEN III SYNTHASE"/>
    <property type="match status" value="1"/>
</dbReference>
<evidence type="ECO:0000313" key="2">
    <source>
        <dbReference type="EMBL" id="SHG88510.1"/>
    </source>
</evidence>
<protein>
    <submittedName>
        <fullName evidence="2">Uroporphyrinogen-III synthase</fullName>
    </submittedName>
</protein>
<dbReference type="InterPro" id="IPR003754">
    <property type="entry name" value="4pyrrol_synth_uPrphyn_synth"/>
</dbReference>
<reference evidence="3" key="1">
    <citation type="submission" date="2016-11" db="EMBL/GenBank/DDBJ databases">
        <authorList>
            <person name="Varghese N."/>
            <person name="Submissions S."/>
        </authorList>
    </citation>
    <scope>NUCLEOTIDE SEQUENCE [LARGE SCALE GENOMIC DNA]</scope>
    <source>
        <strain evidence="3">DSM 17659</strain>
    </source>
</reference>
<dbReference type="SUPFAM" id="SSF69618">
    <property type="entry name" value="HemD-like"/>
    <property type="match status" value="1"/>
</dbReference>
<dbReference type="Proteomes" id="UP000184020">
    <property type="component" value="Unassembled WGS sequence"/>
</dbReference>
<evidence type="ECO:0000313" key="3">
    <source>
        <dbReference type="Proteomes" id="UP000184020"/>
    </source>
</evidence>
<dbReference type="InterPro" id="IPR039793">
    <property type="entry name" value="UROS/Hem4"/>
</dbReference>
<accession>A0A1M5NG70</accession>
<sequence>MLRKSENMKVKTILVSQPEPKVENSPYFELQQKHKVKIDFRPFIHVEGVSAKEIRLQKVDLNNYSAIILTSKNSVDHFFRVADEMRFKVPEGLKYFCQSEAIAFYLQKYVVYRKRKIYVGPKDFADLSPLIKKYKDEKFLLPASDQLNADAQITLNALKVDWTPAIFYKTVMSDLSDLADVYYDVLAFFSPTGIKSLFMNFPSFEQNNTRIAVFGSTTQKEALDHGLRVDILAPTPATPSMTMALEKYIIEANKGK</sequence>
<keyword evidence="3" id="KW-1185">Reference proteome</keyword>
<evidence type="ECO:0000259" key="1">
    <source>
        <dbReference type="Pfam" id="PF02602"/>
    </source>
</evidence>
<dbReference type="Pfam" id="PF02602">
    <property type="entry name" value="HEM4"/>
    <property type="match status" value="1"/>
</dbReference>
<dbReference type="GO" id="GO:0006780">
    <property type="term" value="P:uroporphyrinogen III biosynthetic process"/>
    <property type="evidence" value="ECO:0007669"/>
    <property type="project" value="InterPro"/>
</dbReference>